<organism evidence="3 4">
    <name type="scientific">Pelagibacter ubique (strain HTCC1002)</name>
    <dbReference type="NCBI Taxonomy" id="314261"/>
    <lineage>
        <taxon>Bacteria</taxon>
        <taxon>Pseudomonadati</taxon>
        <taxon>Pseudomonadota</taxon>
        <taxon>Alphaproteobacteria</taxon>
        <taxon>Candidatus Pelagibacterales</taxon>
        <taxon>Candidatus Pelagibacteraceae</taxon>
        <taxon>Candidatus Pelagibacter</taxon>
    </lineage>
</organism>
<gene>
    <name evidence="3" type="ORF">PU1002_03726</name>
</gene>
<dbReference type="Proteomes" id="UP000005306">
    <property type="component" value="Unassembled WGS sequence"/>
</dbReference>
<dbReference type="HOGENOM" id="CLU_140866_0_0_5"/>
<evidence type="ECO:0000313" key="4">
    <source>
        <dbReference type="Proteomes" id="UP000005306"/>
    </source>
</evidence>
<evidence type="ECO:0000313" key="3">
    <source>
        <dbReference type="EMBL" id="EAS84796.1"/>
    </source>
</evidence>
<name>Q1V1T2_PELU1</name>
<feature type="compositionally biased region" description="Low complexity" evidence="1">
    <location>
        <begin position="1"/>
        <end position="31"/>
    </location>
</feature>
<accession>Q1V1T2</accession>
<protein>
    <recommendedName>
        <fullName evidence="2">DUF4167 domain-containing protein</fullName>
    </recommendedName>
</protein>
<feature type="domain" description="DUF4167" evidence="2">
    <location>
        <begin position="18"/>
        <end position="95"/>
    </location>
</feature>
<dbReference type="RefSeq" id="WP_006997383.1">
    <property type="nucleotide sequence ID" value="NZ_CH724130.1"/>
</dbReference>
<dbReference type="Pfam" id="PF13763">
    <property type="entry name" value="DUF4167"/>
    <property type="match status" value="1"/>
</dbReference>
<dbReference type="EMBL" id="AAPV01000001">
    <property type="protein sequence ID" value="EAS84796.1"/>
    <property type="molecule type" value="Genomic_DNA"/>
</dbReference>
<evidence type="ECO:0000259" key="2">
    <source>
        <dbReference type="Pfam" id="PF13763"/>
    </source>
</evidence>
<sequence>MVTFRSNNSNNNRRPPFRSNNNRRPPFRSNNEGSKFSNNDNFQRKVPGRNNHNAVKLIEKYNDLAREALANEDKILSENYFQHADHFTRVQNEQESLRMARVNSSATATIKPLDSEKKVEEIIKTEAETVKKEVTEPEVKKVVKSVDKKVVEKKVAAS</sequence>
<dbReference type="AlphaFoldDB" id="Q1V1T2"/>
<evidence type="ECO:0000256" key="1">
    <source>
        <dbReference type="SAM" id="MobiDB-lite"/>
    </source>
</evidence>
<proteinExistence type="predicted"/>
<dbReference type="InterPro" id="IPR025430">
    <property type="entry name" value="DUF4167"/>
</dbReference>
<feature type="compositionally biased region" description="Polar residues" evidence="1">
    <location>
        <begin position="32"/>
        <end position="41"/>
    </location>
</feature>
<feature type="region of interest" description="Disordered" evidence="1">
    <location>
        <begin position="1"/>
        <end position="51"/>
    </location>
</feature>
<comment type="caution">
    <text evidence="3">The sequence shown here is derived from an EMBL/GenBank/DDBJ whole genome shotgun (WGS) entry which is preliminary data.</text>
</comment>
<reference evidence="3 4" key="1">
    <citation type="submission" date="2006-04" db="EMBL/GenBank/DDBJ databases">
        <authorList>
            <person name="Giovannoni S.J."/>
            <person name="Cho J.-C."/>
            <person name="Ferriera S."/>
            <person name="Johnson J."/>
            <person name="Kravitz S."/>
            <person name="Halpern A."/>
            <person name="Remington K."/>
            <person name="Beeson K."/>
            <person name="Tran B."/>
            <person name="Rogers Y.-H."/>
            <person name="Friedman R."/>
            <person name="Venter J.C."/>
        </authorList>
    </citation>
    <scope>NUCLEOTIDE SEQUENCE [LARGE SCALE GENOMIC DNA]</scope>
    <source>
        <strain evidence="3 4">HTCC1002</strain>
    </source>
</reference>